<organism evidence="2 3">
    <name type="scientific">Pseudoalteromonas rubra</name>
    <dbReference type="NCBI Taxonomy" id="43658"/>
    <lineage>
        <taxon>Bacteria</taxon>
        <taxon>Pseudomonadati</taxon>
        <taxon>Pseudomonadota</taxon>
        <taxon>Gammaproteobacteria</taxon>
        <taxon>Alteromonadales</taxon>
        <taxon>Pseudoalteromonadaceae</taxon>
        <taxon>Pseudoalteromonas</taxon>
    </lineage>
</organism>
<feature type="transmembrane region" description="Helical" evidence="1">
    <location>
        <begin position="233"/>
        <end position="250"/>
    </location>
</feature>
<dbReference type="AlphaFoldDB" id="A0A4Q7ECQ3"/>
<gene>
    <name evidence="2" type="ORF">C3B51_09335</name>
</gene>
<comment type="caution">
    <text evidence="2">The sequence shown here is derived from an EMBL/GenBank/DDBJ whole genome shotgun (WGS) entry which is preliminary data.</text>
</comment>
<feature type="transmembrane region" description="Helical" evidence="1">
    <location>
        <begin position="410"/>
        <end position="426"/>
    </location>
</feature>
<evidence type="ECO:0000313" key="3">
    <source>
        <dbReference type="Proteomes" id="UP000292345"/>
    </source>
</evidence>
<dbReference type="InterPro" id="IPR051533">
    <property type="entry name" value="WaaL-like"/>
</dbReference>
<evidence type="ECO:0000256" key="1">
    <source>
        <dbReference type="SAM" id="Phobius"/>
    </source>
</evidence>
<feature type="transmembrane region" description="Helical" evidence="1">
    <location>
        <begin position="119"/>
        <end position="140"/>
    </location>
</feature>
<dbReference type="EMBL" id="PPUZ01000024">
    <property type="protein sequence ID" value="RZM81181.1"/>
    <property type="molecule type" value="Genomic_DNA"/>
</dbReference>
<feature type="transmembrane region" description="Helical" evidence="1">
    <location>
        <begin position="26"/>
        <end position="48"/>
    </location>
</feature>
<feature type="transmembrane region" description="Helical" evidence="1">
    <location>
        <begin position="178"/>
        <end position="198"/>
    </location>
</feature>
<feature type="transmembrane region" description="Helical" evidence="1">
    <location>
        <begin position="210"/>
        <end position="227"/>
    </location>
</feature>
<feature type="transmembrane region" description="Helical" evidence="1">
    <location>
        <begin position="60"/>
        <end position="83"/>
    </location>
</feature>
<reference evidence="2 3" key="1">
    <citation type="submission" date="2018-01" db="EMBL/GenBank/DDBJ databases">
        <title>Co-occurrence of chitin degradation, pigmentation and bioactivity in marine Pseudoalteromonas.</title>
        <authorList>
            <person name="Paulsen S."/>
            <person name="Gram L."/>
            <person name="Machado H."/>
        </authorList>
    </citation>
    <scope>NUCLEOTIDE SEQUENCE [LARGE SCALE GENOMIC DNA]</scope>
    <source>
        <strain evidence="2 3">S1946</strain>
    </source>
</reference>
<feature type="transmembrane region" description="Helical" evidence="1">
    <location>
        <begin position="95"/>
        <end position="112"/>
    </location>
</feature>
<evidence type="ECO:0008006" key="4">
    <source>
        <dbReference type="Google" id="ProtNLM"/>
    </source>
</evidence>
<keyword evidence="1" id="KW-1133">Transmembrane helix</keyword>
<keyword evidence="1" id="KW-0812">Transmembrane</keyword>
<feature type="transmembrane region" description="Helical" evidence="1">
    <location>
        <begin position="342"/>
        <end position="362"/>
    </location>
</feature>
<keyword evidence="1" id="KW-0472">Membrane</keyword>
<dbReference type="PANTHER" id="PTHR37422:SF13">
    <property type="entry name" value="LIPOPOLYSACCHARIDE BIOSYNTHESIS PROTEIN PA4999-RELATED"/>
    <property type="match status" value="1"/>
</dbReference>
<dbReference type="PANTHER" id="PTHR37422">
    <property type="entry name" value="TEICHURONIC ACID BIOSYNTHESIS PROTEIN TUAE"/>
    <property type="match status" value="1"/>
</dbReference>
<accession>A0A4Q7ECQ3</accession>
<dbReference type="Proteomes" id="UP000292345">
    <property type="component" value="Unassembled WGS sequence"/>
</dbReference>
<evidence type="ECO:0000313" key="2">
    <source>
        <dbReference type="EMBL" id="RZM81181.1"/>
    </source>
</evidence>
<name>A0A4Q7ECQ3_9GAMM</name>
<feature type="transmembrane region" description="Helical" evidence="1">
    <location>
        <begin position="257"/>
        <end position="274"/>
    </location>
</feature>
<feature type="transmembrane region" description="Helical" evidence="1">
    <location>
        <begin position="382"/>
        <end position="404"/>
    </location>
</feature>
<proteinExistence type="predicted"/>
<protein>
    <recommendedName>
        <fullName evidence="4">O-antigen ligase domain-containing protein</fullName>
    </recommendedName>
</protein>
<sequence length="432" mass="48630">MFYKVFFIMLLLLIFGQFLPRVTIAGLWLGIDDILPLLSIPLVFFFYASQRRYLGPSYNLVMPLFIFVVSFAVYGALQGVVYLNLLKIPTELWQYLKRAICFLIAAITMYHLPLKKKILVVNVLLGASFLCLFIGILQLFKIEVVTSIYGRSDAQISNAMNDNAYQRVYSIAGFSTSWGGMSLFIFYAAVALLTLRLTLQQNLQIKNKQAIFLMLMFFILCLINVISSGSRGAMIAFVVSFTLFLFLLSFRIGAKSIFVLPLICCLLLVVGYVGSTHFDEKIAFIIYRFEALSESAGGGRDLQVLNGLALLSSWYEWPMGVSNAVQRSFNSSWGIESEPFNILVNYGVIGFSLVYSSLLIILLKLRKLFLKSESATFENKVIYTSVFCGVFGYVLFSLGFFYFAELIVGVYSWLVYGVLIGAGLAMRNKVME</sequence>